<dbReference type="EMBL" id="KQ965735">
    <property type="protein sequence ID" value="KXS20521.1"/>
    <property type="molecule type" value="Genomic_DNA"/>
</dbReference>
<dbReference type="GO" id="GO:0051726">
    <property type="term" value="P:regulation of cell cycle"/>
    <property type="evidence" value="ECO:0007669"/>
    <property type="project" value="TreeGrafter"/>
</dbReference>
<feature type="compositionally biased region" description="Acidic residues" evidence="3">
    <location>
        <begin position="499"/>
        <end position="508"/>
    </location>
</feature>
<evidence type="ECO:0000256" key="1">
    <source>
        <dbReference type="ARBA" id="ARBA00004123"/>
    </source>
</evidence>
<evidence type="ECO:0000313" key="5">
    <source>
        <dbReference type="Proteomes" id="UP000070544"/>
    </source>
</evidence>
<dbReference type="InterPro" id="IPR003889">
    <property type="entry name" value="FYrich_C"/>
</dbReference>
<dbReference type="PROSITE" id="PS51543">
    <property type="entry name" value="FYRC"/>
    <property type="match status" value="1"/>
</dbReference>
<dbReference type="PANTHER" id="PTHR22715:SF0">
    <property type="entry name" value="TRANSFORMING GROWTH FACTOR BETA REGULATOR 1"/>
    <property type="match status" value="1"/>
</dbReference>
<dbReference type="InterPro" id="IPR040092">
    <property type="entry name" value="TBRG1"/>
</dbReference>
<comment type="subcellular location">
    <subcellularLocation>
        <location evidence="1">Nucleus</location>
    </subcellularLocation>
</comment>
<evidence type="ECO:0000256" key="3">
    <source>
        <dbReference type="SAM" id="MobiDB-lite"/>
    </source>
</evidence>
<dbReference type="Gene3D" id="3.30.160.360">
    <property type="match status" value="1"/>
</dbReference>
<dbReference type="AlphaFoldDB" id="A0A139AUW3"/>
<keyword evidence="2" id="KW-0539">Nucleus</keyword>
<dbReference type="PROSITE" id="PS51542">
    <property type="entry name" value="FYRN"/>
    <property type="match status" value="1"/>
</dbReference>
<dbReference type="STRING" id="1344416.A0A139AUW3"/>
<evidence type="ECO:0000256" key="2">
    <source>
        <dbReference type="ARBA" id="ARBA00023242"/>
    </source>
</evidence>
<gene>
    <name evidence="4" type="ORF">M427DRAFT_52122</name>
</gene>
<sequence length="508" mass="55036">MAGLANPSFPQSQRGDAHYRDLESRVLSLSDKYQSTLHELEEATRKISRLKRERGLLLDKIRSLTQPGDLSSDTGLSSSDDEFVLGKTASPSKPSKGTRKPAVVTKVGRTSRERAHQPPSPVDDHQNGIMSGISAGVASARSTKRSKPGRKLQTVPRDAQGALMFPFQVGPVTVHSLGRVEYERDAYHTRAYIFPIGYKASKRYMSIHDPDIDTNWTQTIEDGGEGPRFVLTPEEKPEEPLVGGSCSAVWTQLIRAGYKIRGREFLSNSVSGPEHFGLAIPTIKHLIQELPDARLCKYYDFQVWDSAGTLVDKKDDPTAPPPAKRPRKKKVTDSHQEAQLADTGSPAMSPAGTPGPTSPELLPTEKAPTDESNTMLPPPFKTETNLDVTPNGANQDGGPSGGAASSLYPTFRADISMIMDQPYGSLGASHPVNTTPRLIPRAPEVYGHSPLHINGLLGHNGNNRASQSHSSIASENGDGDRSDMDGVQSGRDLSMEFGSADEDDDLDD</sequence>
<dbReference type="Pfam" id="PF05964">
    <property type="entry name" value="FYRN"/>
    <property type="match status" value="1"/>
</dbReference>
<proteinExistence type="predicted"/>
<dbReference type="Pfam" id="PF05965">
    <property type="entry name" value="FYRC"/>
    <property type="match status" value="1"/>
</dbReference>
<organism evidence="4 5">
    <name type="scientific">Gonapodya prolifera (strain JEL478)</name>
    <name type="common">Monoblepharis prolifera</name>
    <dbReference type="NCBI Taxonomy" id="1344416"/>
    <lineage>
        <taxon>Eukaryota</taxon>
        <taxon>Fungi</taxon>
        <taxon>Fungi incertae sedis</taxon>
        <taxon>Chytridiomycota</taxon>
        <taxon>Chytridiomycota incertae sedis</taxon>
        <taxon>Monoblepharidomycetes</taxon>
        <taxon>Monoblepharidales</taxon>
        <taxon>Gonapodyaceae</taxon>
        <taxon>Gonapodya</taxon>
    </lineage>
</organism>
<dbReference type="OMA" id="ARECEGY"/>
<reference evidence="4 5" key="1">
    <citation type="journal article" date="2015" name="Genome Biol. Evol.">
        <title>Phylogenomic analyses indicate that early fungi evolved digesting cell walls of algal ancestors of land plants.</title>
        <authorList>
            <person name="Chang Y."/>
            <person name="Wang S."/>
            <person name="Sekimoto S."/>
            <person name="Aerts A.L."/>
            <person name="Choi C."/>
            <person name="Clum A."/>
            <person name="LaButti K.M."/>
            <person name="Lindquist E.A."/>
            <person name="Yee Ngan C."/>
            <person name="Ohm R.A."/>
            <person name="Salamov A.A."/>
            <person name="Grigoriev I.V."/>
            <person name="Spatafora J.W."/>
            <person name="Berbee M.L."/>
        </authorList>
    </citation>
    <scope>NUCLEOTIDE SEQUENCE [LARGE SCALE GENOMIC DNA]</scope>
    <source>
        <strain evidence="4 5">JEL478</strain>
    </source>
</reference>
<feature type="region of interest" description="Disordered" evidence="3">
    <location>
        <begin position="310"/>
        <end position="405"/>
    </location>
</feature>
<dbReference type="OrthoDB" id="285793at2759"/>
<accession>A0A139AUW3</accession>
<name>A0A139AUW3_GONPJ</name>
<keyword evidence="5" id="KW-1185">Reference proteome</keyword>
<dbReference type="InterPro" id="IPR003888">
    <property type="entry name" value="FYrich_N"/>
</dbReference>
<evidence type="ECO:0008006" key="6">
    <source>
        <dbReference type="Google" id="ProtNLM"/>
    </source>
</evidence>
<feature type="compositionally biased region" description="Polar residues" evidence="3">
    <location>
        <begin position="382"/>
        <end position="394"/>
    </location>
</feature>
<feature type="compositionally biased region" description="Low complexity" evidence="3">
    <location>
        <begin position="68"/>
        <end position="78"/>
    </location>
</feature>
<protein>
    <recommendedName>
        <fullName evidence="6">FYR N-terminal domain-containing protein</fullName>
    </recommendedName>
</protein>
<dbReference type="GO" id="GO:0005634">
    <property type="term" value="C:nucleus"/>
    <property type="evidence" value="ECO:0007669"/>
    <property type="project" value="UniProtKB-SubCell"/>
</dbReference>
<evidence type="ECO:0000313" key="4">
    <source>
        <dbReference type="EMBL" id="KXS20521.1"/>
    </source>
</evidence>
<dbReference type="SMART" id="SM00541">
    <property type="entry name" value="FYRN"/>
    <property type="match status" value="1"/>
</dbReference>
<dbReference type="PANTHER" id="PTHR22715">
    <property type="entry name" value="TRANSFORMING GROWTH FACTOR BETA REGULATED GENE 1"/>
    <property type="match status" value="1"/>
</dbReference>
<feature type="compositionally biased region" description="Polar residues" evidence="3">
    <location>
        <begin position="464"/>
        <end position="474"/>
    </location>
</feature>
<feature type="region of interest" description="Disordered" evidence="3">
    <location>
        <begin position="456"/>
        <end position="508"/>
    </location>
</feature>
<dbReference type="Proteomes" id="UP000070544">
    <property type="component" value="Unassembled WGS sequence"/>
</dbReference>
<feature type="region of interest" description="Disordered" evidence="3">
    <location>
        <begin position="59"/>
        <end position="128"/>
    </location>
</feature>
<feature type="compositionally biased region" description="Basic and acidic residues" evidence="3">
    <location>
        <begin position="110"/>
        <end position="126"/>
    </location>
</feature>